<name>A0ABP7HBN0_9ACTN</name>
<evidence type="ECO:0000313" key="2">
    <source>
        <dbReference type="EMBL" id="GAA3787759.1"/>
    </source>
</evidence>
<keyword evidence="3" id="KW-1185">Reference proteome</keyword>
<accession>A0ABP7HBN0</accession>
<feature type="compositionally biased region" description="Polar residues" evidence="1">
    <location>
        <begin position="1"/>
        <end position="11"/>
    </location>
</feature>
<sequence length="102" mass="10503">MVSQWLTNGTAATPMITKASGQVHHRRPVTGSSPVLTTWQATAYPPRPPLHPIPPPPPRTARAGSSGHGPQSKPATTSVKAKAPTIVAADAASAAMTLSRLP</sequence>
<proteinExistence type="predicted"/>
<dbReference type="Proteomes" id="UP001500888">
    <property type="component" value="Unassembled WGS sequence"/>
</dbReference>
<organism evidence="2 3">
    <name type="scientific">Sphaerisporangium flaviroseum</name>
    <dbReference type="NCBI Taxonomy" id="509199"/>
    <lineage>
        <taxon>Bacteria</taxon>
        <taxon>Bacillati</taxon>
        <taxon>Actinomycetota</taxon>
        <taxon>Actinomycetes</taxon>
        <taxon>Streptosporangiales</taxon>
        <taxon>Streptosporangiaceae</taxon>
        <taxon>Sphaerisporangium</taxon>
    </lineage>
</organism>
<gene>
    <name evidence="2" type="ORF">GCM10022226_02710</name>
</gene>
<feature type="compositionally biased region" description="Pro residues" evidence="1">
    <location>
        <begin position="45"/>
        <end position="59"/>
    </location>
</feature>
<evidence type="ECO:0000256" key="1">
    <source>
        <dbReference type="SAM" id="MobiDB-lite"/>
    </source>
</evidence>
<comment type="caution">
    <text evidence="2">The sequence shown here is derived from an EMBL/GenBank/DDBJ whole genome shotgun (WGS) entry which is preliminary data.</text>
</comment>
<dbReference type="EMBL" id="BAAAZR010000001">
    <property type="protein sequence ID" value="GAA3787759.1"/>
    <property type="molecule type" value="Genomic_DNA"/>
</dbReference>
<evidence type="ECO:0000313" key="3">
    <source>
        <dbReference type="Proteomes" id="UP001500888"/>
    </source>
</evidence>
<feature type="region of interest" description="Disordered" evidence="1">
    <location>
        <begin position="1"/>
        <end position="83"/>
    </location>
</feature>
<reference evidence="3" key="1">
    <citation type="journal article" date="2019" name="Int. J. Syst. Evol. Microbiol.">
        <title>The Global Catalogue of Microorganisms (GCM) 10K type strain sequencing project: providing services to taxonomists for standard genome sequencing and annotation.</title>
        <authorList>
            <consortium name="The Broad Institute Genomics Platform"/>
            <consortium name="The Broad Institute Genome Sequencing Center for Infectious Disease"/>
            <person name="Wu L."/>
            <person name="Ma J."/>
        </authorList>
    </citation>
    <scope>NUCLEOTIDE SEQUENCE [LARGE SCALE GENOMIC DNA]</scope>
    <source>
        <strain evidence="3">JCM 16908</strain>
    </source>
</reference>
<feature type="compositionally biased region" description="Polar residues" evidence="1">
    <location>
        <begin position="30"/>
        <end position="41"/>
    </location>
</feature>
<protein>
    <submittedName>
        <fullName evidence="2">Uncharacterized protein</fullName>
    </submittedName>
</protein>